<feature type="transmembrane region" description="Helical" evidence="1">
    <location>
        <begin position="152"/>
        <end position="172"/>
    </location>
</feature>
<feature type="transmembrane region" description="Helical" evidence="1">
    <location>
        <begin position="48"/>
        <end position="73"/>
    </location>
</feature>
<keyword evidence="1" id="KW-0812">Transmembrane</keyword>
<feature type="transmembrane region" description="Helical" evidence="1">
    <location>
        <begin position="122"/>
        <end position="140"/>
    </location>
</feature>
<evidence type="ECO:0000313" key="3">
    <source>
        <dbReference type="Proteomes" id="UP000050509"/>
    </source>
</evidence>
<dbReference type="Proteomes" id="UP000050509">
    <property type="component" value="Unassembled WGS sequence"/>
</dbReference>
<reference evidence="2 3" key="1">
    <citation type="submission" date="2015-09" db="EMBL/GenBank/DDBJ databases">
        <title>Draft genome sequence of Kouleothrix aurantiaca JCM 19913.</title>
        <authorList>
            <person name="Hemp J."/>
        </authorList>
    </citation>
    <scope>NUCLEOTIDE SEQUENCE [LARGE SCALE GENOMIC DNA]</scope>
    <source>
        <strain evidence="2 3">COM-B</strain>
    </source>
</reference>
<keyword evidence="1" id="KW-1133">Transmembrane helix</keyword>
<evidence type="ECO:0000313" key="2">
    <source>
        <dbReference type="EMBL" id="KPV51917.1"/>
    </source>
</evidence>
<name>A0A0N8PS72_9CHLR</name>
<accession>A0A0N8PS72</accession>
<gene>
    <name evidence="2" type="ORF">SE17_18530</name>
</gene>
<comment type="caution">
    <text evidence="2">The sequence shown here is derived from an EMBL/GenBank/DDBJ whole genome shotgun (WGS) entry which is preliminary data.</text>
</comment>
<protein>
    <submittedName>
        <fullName evidence="2">Uncharacterized protein</fullName>
    </submittedName>
</protein>
<evidence type="ECO:0000256" key="1">
    <source>
        <dbReference type="SAM" id="Phobius"/>
    </source>
</evidence>
<dbReference type="EMBL" id="LJCR01000726">
    <property type="protein sequence ID" value="KPV51917.1"/>
    <property type="molecule type" value="Genomic_DNA"/>
</dbReference>
<dbReference type="AlphaFoldDB" id="A0A0N8PS72"/>
<sequence>MHELGHAIAALVFGFTIKGFKGIPTNPRDPYLGYVKTSTSNLTLWKAIGYFFIGIAPVLFGTLFLFAALMILFDRELAVFVNELNILNGTAVPGAGNFASQVLTDCVALVMFIFQPAHWLDWRFYVFLYLAFAVGSSIHLSPPDISAAVGGFYALVALWFGFNLATLWISGMNEHSADWIGRSYVWFYGILAVVIVLNLIAAAVLLVPATLRASSAKH</sequence>
<feature type="transmembrane region" description="Helical" evidence="1">
    <location>
        <begin position="184"/>
        <end position="207"/>
    </location>
</feature>
<organism evidence="2 3">
    <name type="scientific">Kouleothrix aurantiaca</name>
    <dbReference type="NCBI Taxonomy" id="186479"/>
    <lineage>
        <taxon>Bacteria</taxon>
        <taxon>Bacillati</taxon>
        <taxon>Chloroflexota</taxon>
        <taxon>Chloroflexia</taxon>
        <taxon>Chloroflexales</taxon>
        <taxon>Roseiflexineae</taxon>
        <taxon>Roseiflexaceae</taxon>
        <taxon>Kouleothrix</taxon>
    </lineage>
</organism>
<proteinExistence type="predicted"/>
<keyword evidence="1" id="KW-0472">Membrane</keyword>
<keyword evidence="3" id="KW-1185">Reference proteome</keyword>